<dbReference type="AlphaFoldDB" id="A0AAV7IYK2"/>
<reference evidence="1 2" key="1">
    <citation type="journal article" date="2021" name="J. Hered.">
        <title>A chromosome-level genome assembly of the parasitoid wasp, Cotesia glomerata (Hymenoptera: Braconidae).</title>
        <authorList>
            <person name="Pinto B.J."/>
            <person name="Weis J.J."/>
            <person name="Gamble T."/>
            <person name="Ode P.J."/>
            <person name="Paul R."/>
            <person name="Zaspel J.M."/>
        </authorList>
    </citation>
    <scope>NUCLEOTIDE SEQUENCE [LARGE SCALE GENOMIC DNA]</scope>
    <source>
        <strain evidence="1">CgM1</strain>
    </source>
</reference>
<organism evidence="1 2">
    <name type="scientific">Cotesia glomerata</name>
    <name type="common">Lepidopteran parasitic wasp</name>
    <name type="synonym">Apanteles glomeratus</name>
    <dbReference type="NCBI Taxonomy" id="32391"/>
    <lineage>
        <taxon>Eukaryota</taxon>
        <taxon>Metazoa</taxon>
        <taxon>Ecdysozoa</taxon>
        <taxon>Arthropoda</taxon>
        <taxon>Hexapoda</taxon>
        <taxon>Insecta</taxon>
        <taxon>Pterygota</taxon>
        <taxon>Neoptera</taxon>
        <taxon>Endopterygota</taxon>
        <taxon>Hymenoptera</taxon>
        <taxon>Apocrita</taxon>
        <taxon>Ichneumonoidea</taxon>
        <taxon>Braconidae</taxon>
        <taxon>Microgastrinae</taxon>
        <taxon>Cotesia</taxon>
    </lineage>
</organism>
<sequence>MKCRNGDGKMGKWDDGTMGRWEMEMPFNQPTETFQLFRRGNCYCLQECQQGKGKGSVLKVRLLNHNIGFYFYFTTIPPEALF</sequence>
<comment type="caution">
    <text evidence="1">The sequence shown here is derived from an EMBL/GenBank/DDBJ whole genome shotgun (WGS) entry which is preliminary data.</text>
</comment>
<proteinExistence type="predicted"/>
<keyword evidence="2" id="KW-1185">Reference proteome</keyword>
<accession>A0AAV7IYK2</accession>
<name>A0AAV7IYK2_COTGL</name>
<gene>
    <name evidence="1" type="ORF">KQX54_020013</name>
</gene>
<evidence type="ECO:0000313" key="2">
    <source>
        <dbReference type="Proteomes" id="UP000826195"/>
    </source>
</evidence>
<protein>
    <submittedName>
        <fullName evidence="1">Uncharacterized protein</fullName>
    </submittedName>
</protein>
<evidence type="ECO:0000313" key="1">
    <source>
        <dbReference type="EMBL" id="KAH0561902.1"/>
    </source>
</evidence>
<dbReference type="Proteomes" id="UP000826195">
    <property type="component" value="Unassembled WGS sequence"/>
</dbReference>
<dbReference type="EMBL" id="JAHXZJ010000374">
    <property type="protein sequence ID" value="KAH0561902.1"/>
    <property type="molecule type" value="Genomic_DNA"/>
</dbReference>